<dbReference type="SMART" id="SM00385">
    <property type="entry name" value="CYCLIN"/>
    <property type="match status" value="1"/>
</dbReference>
<dbReference type="InterPro" id="IPR013763">
    <property type="entry name" value="Cyclin-like_dom"/>
</dbReference>
<feature type="compositionally biased region" description="Basic and acidic residues" evidence="2">
    <location>
        <begin position="426"/>
        <end position="449"/>
    </location>
</feature>
<feature type="compositionally biased region" description="Basic and acidic residues" evidence="2">
    <location>
        <begin position="678"/>
        <end position="694"/>
    </location>
</feature>
<evidence type="ECO:0000256" key="2">
    <source>
        <dbReference type="SAM" id="MobiDB-lite"/>
    </source>
</evidence>
<keyword evidence="1" id="KW-0195">Cyclin</keyword>
<dbReference type="AlphaFoldDB" id="A0A7S4GE04"/>
<dbReference type="Gene3D" id="1.10.472.10">
    <property type="entry name" value="Cyclin-like"/>
    <property type="match status" value="2"/>
</dbReference>
<feature type="region of interest" description="Disordered" evidence="2">
    <location>
        <begin position="363"/>
        <end position="694"/>
    </location>
</feature>
<accession>A0A7S4GE04</accession>
<organism evidence="4">
    <name type="scientific">Eutreptiella gymnastica</name>
    <dbReference type="NCBI Taxonomy" id="73025"/>
    <lineage>
        <taxon>Eukaryota</taxon>
        <taxon>Discoba</taxon>
        <taxon>Euglenozoa</taxon>
        <taxon>Euglenida</taxon>
        <taxon>Spirocuta</taxon>
        <taxon>Euglenophyceae</taxon>
        <taxon>Eutreptiales</taxon>
        <taxon>Eutreptiaceae</taxon>
        <taxon>Eutreptiella</taxon>
    </lineage>
</organism>
<comment type="similarity">
    <text evidence="1">Belongs to the cyclin family.</text>
</comment>
<evidence type="ECO:0000256" key="1">
    <source>
        <dbReference type="RuleBase" id="RU000383"/>
    </source>
</evidence>
<feature type="compositionally biased region" description="Basic and acidic residues" evidence="2">
    <location>
        <begin position="562"/>
        <end position="605"/>
    </location>
</feature>
<dbReference type="InterPro" id="IPR043198">
    <property type="entry name" value="Cyclin/Ssn8"/>
</dbReference>
<name>A0A7S4GE04_9EUGL</name>
<gene>
    <name evidence="4" type="ORF">EGYM00163_LOCUS45331</name>
</gene>
<dbReference type="Pfam" id="PF00134">
    <property type="entry name" value="Cyclin_N"/>
    <property type="match status" value="1"/>
</dbReference>
<dbReference type="InterPro" id="IPR036915">
    <property type="entry name" value="Cyclin-like_sf"/>
</dbReference>
<sequence>MRTLSWILPEILKYKSPAQRDGMPRDEEMKKRIKMIRGIRRLAKLVGLQDSKALPVSIVFMHRFLSVKSLCKYDSMELACTSFFLAAKVATCPRKLSEVVIHIFDTKQNPELHNAKKKRIITIEREMITCLGFDFEVSHPQPLFRERLESLGLTSVARDRVDCAAAHLFQDFYLTTLCMSYHSHQVADAILYMALNCEGPQISAQDNKQLLERLPTEYTTIMDIANEFKQFCRSYHIESKSLEFQAPPGLMFDSGIQPQLSGQSHAPPASSSAPSSSSAYAIAPAPPPMPSFHPAPPCGTVPAPPPNSQPPPPPPPQFFPTPFVGPPHGTHASVPYPPYSYAVSVPNANYSTPPTWMPYAAPGPPPALPAFHPEPTQPMPVQEQGRGDGTVNRHSAYSDSYRDGKRKRDDGDDEWQHPRKSQYGGHHPDGRRDYHGKDYNGRTGDRSNWDDEGNGKGGKGKGSRPWDGSAGGNRDQRGDYRAMGRGNHGGSRWPEGGKGDQHATNSRDGIGNAKGWKGGKGAQEMRGGNSSKGDYFDGMQGGQSRASSHWEDGGGRGGQSRARWEDGGGRGGDRRGDSRWEGNGDRYNMGDDWRGEPRGNNHRESMAGGQRGKGRQDDRWEHRGWSRGGDHWENHSGDWERRGGSSRGDGEQRGNAQVNGKGGQAGGCREYSGGGKGGADDHGSNHQENQRQGQ</sequence>
<dbReference type="SUPFAM" id="SSF47954">
    <property type="entry name" value="Cyclin-like"/>
    <property type="match status" value="2"/>
</dbReference>
<feature type="compositionally biased region" description="Basic and acidic residues" evidence="2">
    <location>
        <begin position="614"/>
        <end position="652"/>
    </location>
</feature>
<feature type="domain" description="Cyclin-like" evidence="3">
    <location>
        <begin position="37"/>
        <end position="129"/>
    </location>
</feature>
<feature type="compositionally biased region" description="Gly residues" evidence="2">
    <location>
        <begin position="660"/>
        <end position="677"/>
    </location>
</feature>
<feature type="compositionally biased region" description="Low complexity" evidence="2">
    <location>
        <begin position="266"/>
        <end position="283"/>
    </location>
</feature>
<protein>
    <recommendedName>
        <fullName evidence="3">Cyclin-like domain-containing protein</fullName>
    </recommendedName>
</protein>
<dbReference type="GO" id="GO:0016538">
    <property type="term" value="F:cyclin-dependent protein serine/threonine kinase regulator activity"/>
    <property type="evidence" value="ECO:0007669"/>
    <property type="project" value="InterPro"/>
</dbReference>
<dbReference type="PANTHER" id="PTHR10026">
    <property type="entry name" value="CYCLIN"/>
    <property type="match status" value="1"/>
</dbReference>
<feature type="compositionally biased region" description="Basic and acidic residues" evidence="2">
    <location>
        <begin position="400"/>
        <end position="417"/>
    </location>
</feature>
<evidence type="ECO:0000259" key="3">
    <source>
        <dbReference type="SMART" id="SM00385"/>
    </source>
</evidence>
<evidence type="ECO:0000313" key="4">
    <source>
        <dbReference type="EMBL" id="CAE0834032.1"/>
    </source>
</evidence>
<feature type="compositionally biased region" description="Pro residues" evidence="2">
    <location>
        <begin position="284"/>
        <end position="325"/>
    </location>
</feature>
<dbReference type="EMBL" id="HBJA01132022">
    <property type="protein sequence ID" value="CAE0834032.1"/>
    <property type="molecule type" value="Transcribed_RNA"/>
</dbReference>
<dbReference type="GO" id="GO:0006357">
    <property type="term" value="P:regulation of transcription by RNA polymerase II"/>
    <property type="evidence" value="ECO:0007669"/>
    <property type="project" value="InterPro"/>
</dbReference>
<proteinExistence type="inferred from homology"/>
<reference evidence="4" key="1">
    <citation type="submission" date="2021-01" db="EMBL/GenBank/DDBJ databases">
        <authorList>
            <person name="Corre E."/>
            <person name="Pelletier E."/>
            <person name="Niang G."/>
            <person name="Scheremetjew M."/>
            <person name="Finn R."/>
            <person name="Kale V."/>
            <person name="Holt S."/>
            <person name="Cochrane G."/>
            <person name="Meng A."/>
            <person name="Brown T."/>
            <person name="Cohen L."/>
        </authorList>
    </citation>
    <scope>NUCLEOTIDE SEQUENCE</scope>
    <source>
        <strain evidence="4">CCMP1594</strain>
    </source>
</reference>
<dbReference type="InterPro" id="IPR006671">
    <property type="entry name" value="Cyclin_N"/>
</dbReference>
<feature type="region of interest" description="Disordered" evidence="2">
    <location>
        <begin position="253"/>
        <end position="326"/>
    </location>
</feature>